<accession>A0A8X8ABD8</accession>
<evidence type="ECO:0000256" key="4">
    <source>
        <dbReference type="SAM" id="MobiDB-lite"/>
    </source>
</evidence>
<evidence type="ECO:0000313" key="6">
    <source>
        <dbReference type="EMBL" id="KAG6786508.1"/>
    </source>
</evidence>
<dbReference type="AlphaFoldDB" id="A0A8X8ABD8"/>
<proteinExistence type="inferred from homology"/>
<comment type="subcellular location">
    <subcellularLocation>
        <location evidence="1">Nucleus</location>
    </subcellularLocation>
</comment>
<dbReference type="Proteomes" id="UP000886885">
    <property type="component" value="Chromosome 2A"/>
</dbReference>
<dbReference type="GO" id="GO:0000445">
    <property type="term" value="C:THO complex part of transcription export complex"/>
    <property type="evidence" value="ECO:0007669"/>
    <property type="project" value="TreeGrafter"/>
</dbReference>
<keyword evidence="7" id="KW-1185">Reference proteome</keyword>
<dbReference type="OrthoDB" id="20582at2759"/>
<dbReference type="InterPro" id="IPR019163">
    <property type="entry name" value="THO_Thoc5"/>
</dbReference>
<dbReference type="GO" id="GO:0003729">
    <property type="term" value="F:mRNA binding"/>
    <property type="evidence" value="ECO:0007669"/>
    <property type="project" value="TreeGrafter"/>
</dbReference>
<dbReference type="Pfam" id="PF09766">
    <property type="entry name" value="FmiP_Thoc5"/>
    <property type="match status" value="1"/>
</dbReference>
<evidence type="ECO:0000256" key="2">
    <source>
        <dbReference type="ARBA" id="ARBA00008044"/>
    </source>
</evidence>
<keyword evidence="5" id="KW-0472">Membrane</keyword>
<evidence type="ECO:0000313" key="7">
    <source>
        <dbReference type="Proteomes" id="UP000886885"/>
    </source>
</evidence>
<comment type="caution">
    <text evidence="6">The sequence shown here is derived from an EMBL/GenBank/DDBJ whole genome shotgun (WGS) entry which is preliminary data.</text>
</comment>
<dbReference type="EMBL" id="JAAWWB010000003">
    <property type="protein sequence ID" value="KAG6786508.1"/>
    <property type="molecule type" value="Genomic_DNA"/>
</dbReference>
<dbReference type="GO" id="GO:0006406">
    <property type="term" value="P:mRNA export from nucleus"/>
    <property type="evidence" value="ECO:0007669"/>
    <property type="project" value="TreeGrafter"/>
</dbReference>
<protein>
    <submittedName>
        <fullName evidence="6">Uncharacterized protein</fullName>
    </submittedName>
</protein>
<dbReference type="PANTHER" id="PTHR13375:SF3">
    <property type="entry name" value="THO COMPLEX SUBUNIT 5 HOMOLOG"/>
    <property type="match status" value="1"/>
</dbReference>
<dbReference type="PANTHER" id="PTHR13375">
    <property type="entry name" value="FMS INTERACTING PROTEIN"/>
    <property type="match status" value="1"/>
</dbReference>
<evidence type="ECO:0000256" key="5">
    <source>
        <dbReference type="SAM" id="Phobius"/>
    </source>
</evidence>
<keyword evidence="5" id="KW-0812">Transmembrane</keyword>
<sequence length="425" mass="47171">MIRCDAKFLPSRDARSGKQERVKSILLAQKEAFGECIDLELVGNVKGAQASTRQQGNKDSGISTNEETSGLVDDAPDEEDDGQRKRKRVQSKEGVDQAGLYQAHPLKIILHVFDDEDRLKDQKITSCATCFPVTLALSCLTRYGRLFSLAFDERRTSRPYKWAQHVAGIGFSLETAPLLSDLEPASSETAINEIVLSGLSLYALGCKFSVGLHLYAIYMAGHLQAPHLIRLQLCLSLIQINFRNQYISIWTEDQRVLGKMGSLIAAASAVNDVKLTLFKEHLHMVHLPYELLGYLNANLLGKSTATNPLLIVLIVLFVSNLMLVSLLKDYKFMFPVGVLQVNLYILKLLPLDQENHVLAHQVHCLAVLFEYFIDEASPSAKCSSAVDVGLCKPVGGNLLARSFRGRDRRKMISWKGMACTSGDPY</sequence>
<reference evidence="6" key="1">
    <citation type="journal article" date="2020" name="bioRxiv">
        <title>Hybrid origin of Populus tomentosa Carr. identified through genome sequencing and phylogenomic analysis.</title>
        <authorList>
            <person name="An X."/>
            <person name="Gao K."/>
            <person name="Chen Z."/>
            <person name="Li J."/>
            <person name="Yang X."/>
            <person name="Yang X."/>
            <person name="Zhou J."/>
            <person name="Guo T."/>
            <person name="Zhao T."/>
            <person name="Huang S."/>
            <person name="Miao D."/>
            <person name="Khan W.U."/>
            <person name="Rao P."/>
            <person name="Ye M."/>
            <person name="Lei B."/>
            <person name="Liao W."/>
            <person name="Wang J."/>
            <person name="Ji L."/>
            <person name="Li Y."/>
            <person name="Guo B."/>
            <person name="Mustafa N.S."/>
            <person name="Li S."/>
            <person name="Yun Q."/>
            <person name="Keller S.R."/>
            <person name="Mao J."/>
            <person name="Zhang R."/>
            <person name="Strauss S.H."/>
        </authorList>
    </citation>
    <scope>NUCLEOTIDE SEQUENCE</scope>
    <source>
        <strain evidence="6">GM15</strain>
        <tissue evidence="6">Leaf</tissue>
    </source>
</reference>
<keyword evidence="5" id="KW-1133">Transmembrane helix</keyword>
<name>A0A8X8ABD8_POPTO</name>
<feature type="transmembrane region" description="Helical" evidence="5">
    <location>
        <begin position="309"/>
        <end position="327"/>
    </location>
</feature>
<feature type="region of interest" description="Disordered" evidence="4">
    <location>
        <begin position="48"/>
        <end position="94"/>
    </location>
</feature>
<keyword evidence="3" id="KW-0539">Nucleus</keyword>
<evidence type="ECO:0000256" key="3">
    <source>
        <dbReference type="ARBA" id="ARBA00023242"/>
    </source>
</evidence>
<comment type="similarity">
    <text evidence="2">Belongs to the THOC5 family.</text>
</comment>
<organism evidence="6 7">
    <name type="scientific">Populus tomentosa</name>
    <name type="common">Chinese white poplar</name>
    <dbReference type="NCBI Taxonomy" id="118781"/>
    <lineage>
        <taxon>Eukaryota</taxon>
        <taxon>Viridiplantae</taxon>
        <taxon>Streptophyta</taxon>
        <taxon>Embryophyta</taxon>
        <taxon>Tracheophyta</taxon>
        <taxon>Spermatophyta</taxon>
        <taxon>Magnoliopsida</taxon>
        <taxon>eudicotyledons</taxon>
        <taxon>Gunneridae</taxon>
        <taxon>Pentapetalae</taxon>
        <taxon>rosids</taxon>
        <taxon>fabids</taxon>
        <taxon>Malpighiales</taxon>
        <taxon>Salicaceae</taxon>
        <taxon>Saliceae</taxon>
        <taxon>Populus</taxon>
    </lineage>
</organism>
<feature type="compositionally biased region" description="Polar residues" evidence="4">
    <location>
        <begin position="49"/>
        <end position="68"/>
    </location>
</feature>
<evidence type="ECO:0000256" key="1">
    <source>
        <dbReference type="ARBA" id="ARBA00004123"/>
    </source>
</evidence>
<gene>
    <name evidence="6" type="ORF">POTOM_008112</name>
</gene>